<evidence type="ECO:0000256" key="12">
    <source>
        <dbReference type="SAM" id="Phobius"/>
    </source>
</evidence>
<keyword evidence="6" id="KW-0547">Nucleotide-binding</keyword>
<dbReference type="OrthoDB" id="354346at2759"/>
<dbReference type="PANTHER" id="PTHR45627">
    <property type="entry name" value="ADENYLATE CYCLASE TYPE 1"/>
    <property type="match status" value="1"/>
</dbReference>
<dbReference type="PANTHER" id="PTHR45627:SF12">
    <property type="entry name" value="ADENYLATE CYCLASE TYPE 2"/>
    <property type="match status" value="1"/>
</dbReference>
<feature type="transmembrane region" description="Helical" evidence="12">
    <location>
        <begin position="521"/>
        <end position="551"/>
    </location>
</feature>
<accession>G0QK07</accession>
<feature type="transmembrane region" description="Helical" evidence="12">
    <location>
        <begin position="461"/>
        <end position="483"/>
    </location>
</feature>
<keyword evidence="15" id="KW-1185">Reference proteome</keyword>
<dbReference type="AlphaFoldDB" id="G0QK07"/>
<dbReference type="EC" id="4.6.1.1" evidence="3"/>
<evidence type="ECO:0000256" key="8">
    <source>
        <dbReference type="ARBA" id="ARBA00022842"/>
    </source>
</evidence>
<dbReference type="GeneID" id="14910637"/>
<comment type="catalytic activity">
    <reaction evidence="1">
        <text>ATP = 3',5'-cyclic AMP + diphosphate</text>
        <dbReference type="Rhea" id="RHEA:15389"/>
        <dbReference type="ChEBI" id="CHEBI:30616"/>
        <dbReference type="ChEBI" id="CHEBI:33019"/>
        <dbReference type="ChEBI" id="CHEBI:58165"/>
        <dbReference type="EC" id="4.6.1.1"/>
    </reaction>
</comment>
<dbReference type="GO" id="GO:0046872">
    <property type="term" value="F:metal ion binding"/>
    <property type="evidence" value="ECO:0007669"/>
    <property type="project" value="UniProtKB-KW"/>
</dbReference>
<keyword evidence="11" id="KW-0456">Lyase</keyword>
<feature type="transmembrane region" description="Helical" evidence="12">
    <location>
        <begin position="421"/>
        <end position="441"/>
    </location>
</feature>
<keyword evidence="10 12" id="KW-0472">Membrane</keyword>
<evidence type="ECO:0000256" key="4">
    <source>
        <dbReference type="ARBA" id="ARBA00022692"/>
    </source>
</evidence>
<dbReference type="GO" id="GO:0009190">
    <property type="term" value="P:cyclic nucleotide biosynthetic process"/>
    <property type="evidence" value="ECO:0007669"/>
    <property type="project" value="InterPro"/>
</dbReference>
<feature type="transmembrane region" description="Helical" evidence="12">
    <location>
        <begin position="495"/>
        <end position="515"/>
    </location>
</feature>
<dbReference type="RefSeq" id="XP_004039748.1">
    <property type="nucleotide sequence ID" value="XM_004039700.1"/>
</dbReference>
<keyword evidence="4 12" id="KW-0812">Transmembrane</keyword>
<evidence type="ECO:0000259" key="13">
    <source>
        <dbReference type="PROSITE" id="PS50125"/>
    </source>
</evidence>
<dbReference type="Proteomes" id="UP000008983">
    <property type="component" value="Unassembled WGS sequence"/>
</dbReference>
<organism evidence="14 15">
    <name type="scientific">Ichthyophthirius multifiliis</name>
    <name type="common">White spot disease agent</name>
    <name type="synonym">Ich</name>
    <dbReference type="NCBI Taxonomy" id="5932"/>
    <lineage>
        <taxon>Eukaryota</taxon>
        <taxon>Sar</taxon>
        <taxon>Alveolata</taxon>
        <taxon>Ciliophora</taxon>
        <taxon>Intramacronucleata</taxon>
        <taxon>Oligohymenophorea</taxon>
        <taxon>Hymenostomatida</taxon>
        <taxon>Ophryoglenina</taxon>
        <taxon>Ichthyophthirius</taxon>
    </lineage>
</organism>
<dbReference type="STRING" id="857967.G0QK07"/>
<feature type="domain" description="Guanylate cyclase" evidence="13">
    <location>
        <begin position="614"/>
        <end position="746"/>
    </location>
</feature>
<evidence type="ECO:0000256" key="5">
    <source>
        <dbReference type="ARBA" id="ARBA00022723"/>
    </source>
</evidence>
<proteinExistence type="predicted"/>
<dbReference type="SMART" id="SM00044">
    <property type="entry name" value="CYCc"/>
    <property type="match status" value="2"/>
</dbReference>
<dbReference type="Pfam" id="PF00211">
    <property type="entry name" value="Guanylate_cyc"/>
    <property type="match status" value="2"/>
</dbReference>
<dbReference type="GO" id="GO:0004016">
    <property type="term" value="F:adenylate cyclase activity"/>
    <property type="evidence" value="ECO:0007669"/>
    <property type="project" value="UniProtKB-EC"/>
</dbReference>
<keyword evidence="7" id="KW-0067">ATP-binding</keyword>
<feature type="domain" description="Guanylate cyclase" evidence="13">
    <location>
        <begin position="41"/>
        <end position="181"/>
    </location>
</feature>
<evidence type="ECO:0000256" key="2">
    <source>
        <dbReference type="ARBA" id="ARBA00004141"/>
    </source>
</evidence>
<evidence type="ECO:0000256" key="1">
    <source>
        <dbReference type="ARBA" id="ARBA00001593"/>
    </source>
</evidence>
<dbReference type="PROSITE" id="PS50125">
    <property type="entry name" value="GUANYLATE_CYCLASE_2"/>
    <property type="match status" value="2"/>
</dbReference>
<evidence type="ECO:0000256" key="9">
    <source>
        <dbReference type="ARBA" id="ARBA00022989"/>
    </source>
</evidence>
<keyword evidence="5" id="KW-0479">Metal-binding</keyword>
<dbReference type="GO" id="GO:0005886">
    <property type="term" value="C:plasma membrane"/>
    <property type="evidence" value="ECO:0007669"/>
    <property type="project" value="TreeGrafter"/>
</dbReference>
<dbReference type="eggNOG" id="KOG1023">
    <property type="taxonomic scope" value="Eukaryota"/>
</dbReference>
<dbReference type="Gene3D" id="3.30.70.1230">
    <property type="entry name" value="Nucleotide cyclase"/>
    <property type="match status" value="2"/>
</dbReference>
<reference evidence="14 15" key="1">
    <citation type="submission" date="2011-07" db="EMBL/GenBank/DDBJ databases">
        <authorList>
            <person name="Coyne R."/>
            <person name="Brami D."/>
            <person name="Johnson J."/>
            <person name="Hostetler J."/>
            <person name="Hannick L."/>
            <person name="Clark T."/>
            <person name="Cassidy-Hanley D."/>
            <person name="Inman J."/>
        </authorList>
    </citation>
    <scope>NUCLEOTIDE SEQUENCE [LARGE SCALE GENOMIC DNA]</scope>
    <source>
        <strain evidence="14 15">G5</strain>
    </source>
</reference>
<comment type="subcellular location">
    <subcellularLocation>
        <location evidence="2">Membrane</location>
        <topology evidence="2">Multi-pass membrane protein</topology>
    </subcellularLocation>
</comment>
<dbReference type="OMA" id="WAWSSQS"/>
<dbReference type="GO" id="GO:0035556">
    <property type="term" value="P:intracellular signal transduction"/>
    <property type="evidence" value="ECO:0007669"/>
    <property type="project" value="InterPro"/>
</dbReference>
<dbReference type="eggNOG" id="KOG3619">
    <property type="taxonomic scope" value="Eukaryota"/>
</dbReference>
<gene>
    <name evidence="14" type="ORF">IMG5_011210</name>
</gene>
<keyword evidence="8" id="KW-0460">Magnesium</keyword>
<evidence type="ECO:0000256" key="10">
    <source>
        <dbReference type="ARBA" id="ARBA00023136"/>
    </source>
</evidence>
<dbReference type="GO" id="GO:0005524">
    <property type="term" value="F:ATP binding"/>
    <property type="evidence" value="ECO:0007669"/>
    <property type="project" value="UniProtKB-KW"/>
</dbReference>
<evidence type="ECO:0000313" key="14">
    <source>
        <dbReference type="EMBL" id="EGR34444.1"/>
    </source>
</evidence>
<evidence type="ECO:0000313" key="15">
    <source>
        <dbReference type="Proteomes" id="UP000008983"/>
    </source>
</evidence>
<dbReference type="CDD" id="cd07302">
    <property type="entry name" value="CHD"/>
    <property type="match status" value="2"/>
</dbReference>
<name>G0QK07_ICHMU</name>
<evidence type="ECO:0000256" key="7">
    <source>
        <dbReference type="ARBA" id="ARBA00022840"/>
    </source>
</evidence>
<evidence type="ECO:0000256" key="3">
    <source>
        <dbReference type="ARBA" id="ARBA00012201"/>
    </source>
</evidence>
<dbReference type="GO" id="GO:0007189">
    <property type="term" value="P:adenylate cyclase-activating G protein-coupled receptor signaling pathway"/>
    <property type="evidence" value="ECO:0007669"/>
    <property type="project" value="TreeGrafter"/>
</dbReference>
<sequence length="765" mass="89360">MREYKTQNQNILGLLLPDFIQKEVSQCEGQYLIEKSADNVYILFCDICQFDSILSNQQENIIILLDDLFRSFDTLCKQYSIQKIETIGKTYMACGGLKIQGNDQNFMNENPYSISRKMILLAFDMHMIASQIQWQNDKGSDKGIQLKIGIHVGPVIAGVIGMHKPQFSLIGDTVNTASRVCANCSEGKTSISDQVYENVNSIALPEWMFEPFFFEAKGKGLLKCFYVNIREENPVLLHSNSQQQFQMNDVSISQNNRSINSTPQKNSQQQMNVSLNLIQMNQFQVQNINGQQNQNNKSNSSIYLRQGSMNLNNQNCRIPSNNNNEENFPKLENWQQQKRNTKTYDFFKNNTEDLIDLEKTQQSHNFLNLDNLNQQNNIIYTLNEENEEFDNFFILNKYLFTFKKGEKQMYLQFQQNLHKKYVIKQLLLTIIIQFVNFLNIFQSFINIEEFKFNFQIKIGQILASFLIIFGFRNEFILILGVNINFFIQIMEEKTLSLNTIIFSINLYYIVMNFYLKFYQQLIVSFIWVLVFCFQINFDYSIIYFVFISYFFQVYQRYQIMQNEYKTYEIALISQNQNKKSMNLLDYLLPSHILYKFFLPNTKRCDLTNSYNKIPILVADIAGFTDYSNKVSPSQVVKMLSKLFINFDQACKKHKVFKLYTIGDCYIVLGLDDKSNKRNESEEAYNTLEMAFDMFKIIQEVKQEIGFDGLNMRIGIHIGDIIGGVIGTDIVRYDIYGKDVVIANKMESNSEPGKIRISEKLKKDTA</sequence>
<keyword evidence="9 12" id="KW-1133">Transmembrane helix</keyword>
<evidence type="ECO:0000256" key="11">
    <source>
        <dbReference type="ARBA" id="ARBA00023239"/>
    </source>
</evidence>
<dbReference type="InParanoid" id="G0QK07"/>
<dbReference type="InterPro" id="IPR001054">
    <property type="entry name" value="A/G_cyclase"/>
</dbReference>
<dbReference type="SUPFAM" id="SSF55073">
    <property type="entry name" value="Nucleotide cyclase"/>
    <property type="match status" value="2"/>
</dbReference>
<protein>
    <recommendedName>
        <fullName evidence="3">adenylate cyclase</fullName>
        <ecNumber evidence="3">4.6.1.1</ecNumber>
    </recommendedName>
</protein>
<dbReference type="EMBL" id="GL983116">
    <property type="protein sequence ID" value="EGR34444.1"/>
    <property type="molecule type" value="Genomic_DNA"/>
</dbReference>
<dbReference type="InterPro" id="IPR029787">
    <property type="entry name" value="Nucleotide_cyclase"/>
</dbReference>
<evidence type="ECO:0000256" key="6">
    <source>
        <dbReference type="ARBA" id="ARBA00022741"/>
    </source>
</evidence>